<evidence type="ECO:0000313" key="2">
    <source>
        <dbReference type="Proteomes" id="UP000024635"/>
    </source>
</evidence>
<evidence type="ECO:0000313" key="1">
    <source>
        <dbReference type="EMBL" id="EYB98062.1"/>
    </source>
</evidence>
<reference evidence="2" key="1">
    <citation type="journal article" date="2015" name="Nat. Genet.">
        <title>The genome and transcriptome of the zoonotic hookworm Ancylostoma ceylanicum identify infection-specific gene families.</title>
        <authorList>
            <person name="Schwarz E.M."/>
            <person name="Hu Y."/>
            <person name="Antoshechkin I."/>
            <person name="Miller M.M."/>
            <person name="Sternberg P.W."/>
            <person name="Aroian R.V."/>
        </authorList>
    </citation>
    <scope>NUCLEOTIDE SEQUENCE</scope>
    <source>
        <strain evidence="2">HY135</strain>
    </source>
</reference>
<protein>
    <submittedName>
        <fullName evidence="1">Uncharacterized protein</fullName>
    </submittedName>
</protein>
<accession>A0A016T5X7</accession>
<sequence length="131" mass="15263">MICCYCCGQVDDFVRKIRQHSLFVLACFQNLFSRKYFCRIKHHIKMALSGARSFKGNTWFSLVSFPKSLASYYLLHVSASGLLRHCTLFQHHACSANKLVFRTFMWLQKHAKGTVYSYILFVLILCDFLCS</sequence>
<gene>
    <name evidence="1" type="primary">Acey_s0134.g1828</name>
    <name evidence="1" type="ORF">Y032_0134g1828</name>
</gene>
<name>A0A016T5X7_9BILA</name>
<dbReference type="EMBL" id="JARK01001470">
    <property type="protein sequence ID" value="EYB98062.1"/>
    <property type="molecule type" value="Genomic_DNA"/>
</dbReference>
<organism evidence="1 2">
    <name type="scientific">Ancylostoma ceylanicum</name>
    <dbReference type="NCBI Taxonomy" id="53326"/>
    <lineage>
        <taxon>Eukaryota</taxon>
        <taxon>Metazoa</taxon>
        <taxon>Ecdysozoa</taxon>
        <taxon>Nematoda</taxon>
        <taxon>Chromadorea</taxon>
        <taxon>Rhabditida</taxon>
        <taxon>Rhabditina</taxon>
        <taxon>Rhabditomorpha</taxon>
        <taxon>Strongyloidea</taxon>
        <taxon>Ancylostomatidae</taxon>
        <taxon>Ancylostomatinae</taxon>
        <taxon>Ancylostoma</taxon>
    </lineage>
</organism>
<dbReference type="AlphaFoldDB" id="A0A016T5X7"/>
<keyword evidence="2" id="KW-1185">Reference proteome</keyword>
<dbReference type="Proteomes" id="UP000024635">
    <property type="component" value="Unassembled WGS sequence"/>
</dbReference>
<comment type="caution">
    <text evidence="1">The sequence shown here is derived from an EMBL/GenBank/DDBJ whole genome shotgun (WGS) entry which is preliminary data.</text>
</comment>
<proteinExistence type="predicted"/>